<evidence type="ECO:0000313" key="2">
    <source>
        <dbReference type="Proteomes" id="UP000249070"/>
    </source>
</evidence>
<dbReference type="InterPro" id="IPR004375">
    <property type="entry name" value="NanQ/TabA/YiaL"/>
</dbReference>
<evidence type="ECO:0000313" key="1">
    <source>
        <dbReference type="EMBL" id="PZM55157.1"/>
    </source>
</evidence>
<dbReference type="GO" id="GO:0005829">
    <property type="term" value="C:cytosol"/>
    <property type="evidence" value="ECO:0007669"/>
    <property type="project" value="TreeGrafter"/>
</dbReference>
<dbReference type="EMBL" id="QHGU01000059">
    <property type="protein sequence ID" value="PZM55157.1"/>
    <property type="molecule type" value="Genomic_DNA"/>
</dbReference>
<gene>
    <name evidence="1" type="ORF">DKP91_10965</name>
</gene>
<organism evidence="1 2">
    <name type="scientific">Enterococcus faecium</name>
    <name type="common">Streptococcus faecium</name>
    <dbReference type="NCBI Taxonomy" id="1352"/>
    <lineage>
        <taxon>Bacteria</taxon>
        <taxon>Bacillati</taxon>
        <taxon>Bacillota</taxon>
        <taxon>Bacilli</taxon>
        <taxon>Lactobacillales</taxon>
        <taxon>Enterococcaceae</taxon>
        <taxon>Enterococcus</taxon>
    </lineage>
</organism>
<name>A0AB73TP21_ENTFC</name>
<dbReference type="NCBIfam" id="TIGR00022">
    <property type="entry name" value="YhcH/YjgK/YiaL family protein"/>
    <property type="match status" value="1"/>
</dbReference>
<dbReference type="Pfam" id="PF04074">
    <property type="entry name" value="DUF386"/>
    <property type="match status" value="1"/>
</dbReference>
<reference evidence="1 2" key="1">
    <citation type="submission" date="2018-05" db="EMBL/GenBank/DDBJ databases">
        <title>Vancomycin-resistant Enterococcus faecium strain from Chelyabinsk, Russia.</title>
        <authorList>
            <person name="Gostev V."/>
            <person name="Goncharov A."/>
            <person name="Kolodzhieva V."/>
            <person name="Suvorov A."/>
            <person name="Sidorenko S."/>
            <person name="Zueva L."/>
        </authorList>
    </citation>
    <scope>NUCLEOTIDE SEQUENCE [LARGE SCALE GENOMIC DNA]</scope>
    <source>
        <strain evidence="1 2">20</strain>
    </source>
</reference>
<accession>A0AB73TP21</accession>
<sequence>MSRSLYFLIKNSLLELEEGRYDLSNGIYLNVESYDIYRFEERMYESHLKYLDIQCILLGCEYIVVESISNLQIEVDYSADKDIVFYSNSIVGNCVLLEGGKLLLLTPEDAHMPCIRVNESAKVKKAVFKISINY</sequence>
<dbReference type="AlphaFoldDB" id="A0AB73TP21"/>
<dbReference type="SUPFAM" id="SSF51197">
    <property type="entry name" value="Clavaminate synthase-like"/>
    <property type="match status" value="1"/>
</dbReference>
<comment type="caution">
    <text evidence="1">The sequence shown here is derived from an EMBL/GenBank/DDBJ whole genome shotgun (WGS) entry which is preliminary data.</text>
</comment>
<dbReference type="InterPro" id="IPR037012">
    <property type="entry name" value="NanQ/TabA/YiaL_sf"/>
</dbReference>
<proteinExistence type="predicted"/>
<dbReference type="PANTHER" id="PTHR34986:SF1">
    <property type="entry name" value="PROTEIN YIAL"/>
    <property type="match status" value="1"/>
</dbReference>
<protein>
    <submittedName>
        <fullName evidence="1">DUF386 domain-containing protein</fullName>
    </submittedName>
</protein>
<dbReference type="Proteomes" id="UP000249070">
    <property type="component" value="Unassembled WGS sequence"/>
</dbReference>
<dbReference type="PANTHER" id="PTHR34986">
    <property type="entry name" value="EVOLVED BETA-GALACTOSIDASE SUBUNIT BETA"/>
    <property type="match status" value="1"/>
</dbReference>
<dbReference type="Gene3D" id="2.60.120.370">
    <property type="entry name" value="YhcH/YjgK/YiaL"/>
    <property type="match status" value="1"/>
</dbReference>
<dbReference type="RefSeq" id="WP_086312407.1">
    <property type="nucleotide sequence ID" value="NZ_CAMRQY010000002.1"/>
</dbReference>